<protein>
    <recommendedName>
        <fullName evidence="2">ZP domain-containing protein</fullName>
    </recommendedName>
</protein>
<dbReference type="FunCoup" id="A0A6L2PM82">
    <property type="interactions" value="16"/>
</dbReference>
<dbReference type="PANTHER" id="PTHR47327">
    <property type="entry name" value="FI18240P1-RELATED"/>
    <property type="match status" value="1"/>
</dbReference>
<name>A0A6L2PM82_COPFO</name>
<organism evidence="3 4">
    <name type="scientific">Coptotermes formosanus</name>
    <name type="common">Formosan subterranean termite</name>
    <dbReference type="NCBI Taxonomy" id="36987"/>
    <lineage>
        <taxon>Eukaryota</taxon>
        <taxon>Metazoa</taxon>
        <taxon>Ecdysozoa</taxon>
        <taxon>Arthropoda</taxon>
        <taxon>Hexapoda</taxon>
        <taxon>Insecta</taxon>
        <taxon>Pterygota</taxon>
        <taxon>Neoptera</taxon>
        <taxon>Polyneoptera</taxon>
        <taxon>Dictyoptera</taxon>
        <taxon>Blattodea</taxon>
        <taxon>Blattoidea</taxon>
        <taxon>Termitoidae</taxon>
        <taxon>Rhinotermitidae</taxon>
        <taxon>Coptotermes</taxon>
    </lineage>
</organism>
<dbReference type="Proteomes" id="UP000502823">
    <property type="component" value="Unassembled WGS sequence"/>
</dbReference>
<keyword evidence="4" id="KW-1185">Reference proteome</keyword>
<dbReference type="EMBL" id="BLKM01000452">
    <property type="protein sequence ID" value="GFG33713.1"/>
    <property type="molecule type" value="Genomic_DNA"/>
</dbReference>
<dbReference type="InterPro" id="IPR052774">
    <property type="entry name" value="Celegans_DevNeuronal_Protein"/>
</dbReference>
<dbReference type="InterPro" id="IPR001507">
    <property type="entry name" value="ZP_dom"/>
</dbReference>
<evidence type="ECO:0000259" key="2">
    <source>
        <dbReference type="PROSITE" id="PS51034"/>
    </source>
</evidence>
<feature type="transmembrane region" description="Helical" evidence="1">
    <location>
        <begin position="331"/>
        <end position="351"/>
    </location>
</feature>
<dbReference type="PROSITE" id="PS51034">
    <property type="entry name" value="ZP_2"/>
    <property type="match status" value="1"/>
</dbReference>
<feature type="domain" description="ZP" evidence="2">
    <location>
        <begin position="1"/>
        <end position="238"/>
    </location>
</feature>
<comment type="caution">
    <text evidence="3">The sequence shown here is derived from an EMBL/GenBank/DDBJ whole genome shotgun (WGS) entry which is preliminary data.</text>
</comment>
<keyword evidence="1" id="KW-1133">Transmembrane helix</keyword>
<reference evidence="4" key="1">
    <citation type="submission" date="2020-01" db="EMBL/GenBank/DDBJ databases">
        <title>Draft genome sequence of the Termite Coptotermes fromosanus.</title>
        <authorList>
            <person name="Itakura S."/>
            <person name="Yosikawa Y."/>
            <person name="Umezawa K."/>
        </authorList>
    </citation>
    <scope>NUCLEOTIDE SEQUENCE [LARGE SCALE GENOMIC DNA]</scope>
</reference>
<dbReference type="InParanoid" id="A0A6L2PM82"/>
<dbReference type="Pfam" id="PF00100">
    <property type="entry name" value="Zona_pellucida"/>
    <property type="match status" value="1"/>
</dbReference>
<keyword evidence="1" id="KW-0472">Membrane</keyword>
<dbReference type="AlphaFoldDB" id="A0A6L2PM82"/>
<evidence type="ECO:0000256" key="1">
    <source>
        <dbReference type="SAM" id="Phobius"/>
    </source>
</evidence>
<dbReference type="PANTHER" id="PTHR47327:SF7">
    <property type="entry name" value="GH08941P"/>
    <property type="match status" value="1"/>
</dbReference>
<dbReference type="SMART" id="SM00241">
    <property type="entry name" value="ZP"/>
    <property type="match status" value="1"/>
</dbReference>
<accession>A0A6L2PM82</accession>
<dbReference type="GO" id="GO:0009653">
    <property type="term" value="P:anatomical structure morphogenesis"/>
    <property type="evidence" value="ECO:0007669"/>
    <property type="project" value="TreeGrafter"/>
</dbReference>
<sequence length="352" mass="39691">MLVELGRTESTSDIYLEQLKHYPDKACHPELELNKATFRLSLKDVFQCGVTRIHNWLTGQSVYYHRVVVEDLNLPKQVILVKCVTNQHRERRNVLPAGFQEPEELDLHEVNGSAPEPLLGVGVRQGGQLVTGELNVNPGTPLQMEIFLDKKSAPVYGLLVSYMQVTDTKLQEETIIFNGCSVDPYLFENFNTVDGDFLSAKFRAFKFPESTYVQFKGTVNVCLDKCRGVECSNGQTGYGRRRREVASIPADPNKVFEVTMSTYIRVDYKGDDLLEKGKLGGSVIQSRSEQVNINGTSFQESSDTKEQHLQLETEEVREELRYTVIEHEGNVAAVCTASMFVTITLLCLLMIH</sequence>
<gene>
    <name evidence="3" type="ORF">Cfor_12954</name>
</gene>
<evidence type="ECO:0000313" key="3">
    <source>
        <dbReference type="EMBL" id="GFG33713.1"/>
    </source>
</evidence>
<proteinExistence type="predicted"/>
<dbReference type="OrthoDB" id="6407830at2759"/>
<keyword evidence="1" id="KW-0812">Transmembrane</keyword>
<evidence type="ECO:0000313" key="4">
    <source>
        <dbReference type="Proteomes" id="UP000502823"/>
    </source>
</evidence>
<dbReference type="InterPro" id="IPR055355">
    <property type="entry name" value="ZP-C"/>
</dbReference>